<evidence type="ECO:0000313" key="1">
    <source>
        <dbReference type="EMBL" id="SEJ78032.1"/>
    </source>
</evidence>
<evidence type="ECO:0000313" key="2">
    <source>
        <dbReference type="Proteomes" id="UP000183529"/>
    </source>
</evidence>
<protein>
    <recommendedName>
        <fullName evidence="3">DUF2971 domain-containing protein</fullName>
    </recommendedName>
</protein>
<dbReference type="InterPro" id="IPR021352">
    <property type="entry name" value="DUF2971"/>
</dbReference>
<sequence length="220" mass="25719">MPITLYRIQSFERAVQIFEQKALYLAHPSSWDDPYETRLRHEASGLLFAQCWCRSGVSDAMWRIYSPDRLGVRIRTTDVKLRAAINQSIREDGVKIRLKAVEYLKEIDINNKLEDLADDLQAEFSLARAADALLWKRRAFEHENETRLIAFHQNLTTNPKDGIRIRINPHDLIEDILIDPRAPEPYVKAYQLYFEHVLKFDGRVSKSRLYQQKPPIEIAA</sequence>
<comment type="caution">
    <text evidence="1">The sequence shown here is derived from an EMBL/GenBank/DDBJ whole genome shotgun (WGS) entry which is preliminary data.</text>
</comment>
<dbReference type="EMBL" id="FNZM01000008">
    <property type="protein sequence ID" value="SEJ78032.1"/>
    <property type="molecule type" value="Genomic_DNA"/>
</dbReference>
<dbReference type="Pfam" id="PF11185">
    <property type="entry name" value="DUF2971"/>
    <property type="match status" value="1"/>
</dbReference>
<dbReference type="AlphaFoldDB" id="A0AAQ1JUM0"/>
<reference evidence="1 2" key="1">
    <citation type="submission" date="2016-10" db="EMBL/GenBank/DDBJ databases">
        <authorList>
            <person name="Varghese N."/>
            <person name="Submissions S."/>
        </authorList>
    </citation>
    <scope>NUCLEOTIDE SEQUENCE [LARGE SCALE GENOMIC DNA]</scope>
    <source>
        <strain evidence="1 2">LMG 22274</strain>
    </source>
</reference>
<gene>
    <name evidence="1" type="ORF">SAMN05216550_108230</name>
</gene>
<dbReference type="RefSeq" id="WP_074983956.1">
    <property type="nucleotide sequence ID" value="NZ_CADFGN010000003.1"/>
</dbReference>
<organism evidence="1 2">
    <name type="scientific">Paraburkholderia tropica</name>
    <dbReference type="NCBI Taxonomy" id="92647"/>
    <lineage>
        <taxon>Bacteria</taxon>
        <taxon>Pseudomonadati</taxon>
        <taxon>Pseudomonadota</taxon>
        <taxon>Betaproteobacteria</taxon>
        <taxon>Burkholderiales</taxon>
        <taxon>Burkholderiaceae</taxon>
        <taxon>Paraburkholderia</taxon>
    </lineage>
</organism>
<proteinExistence type="predicted"/>
<accession>A0AAQ1JUM0</accession>
<dbReference type="Proteomes" id="UP000183529">
    <property type="component" value="Unassembled WGS sequence"/>
</dbReference>
<evidence type="ECO:0008006" key="3">
    <source>
        <dbReference type="Google" id="ProtNLM"/>
    </source>
</evidence>
<name>A0AAQ1JUM0_9BURK</name>